<dbReference type="CDD" id="cd05388">
    <property type="entry name" value="CobB_N"/>
    <property type="match status" value="1"/>
</dbReference>
<keyword evidence="11" id="KW-1185">Reference proteome</keyword>
<dbReference type="InterPro" id="IPR029062">
    <property type="entry name" value="Class_I_gatase-like"/>
</dbReference>
<evidence type="ECO:0000259" key="8">
    <source>
        <dbReference type="Pfam" id="PF01656"/>
    </source>
</evidence>
<dbReference type="NCBIfam" id="NF002204">
    <property type="entry name" value="PRK01077.1"/>
    <property type="match status" value="1"/>
</dbReference>
<evidence type="ECO:0000256" key="3">
    <source>
        <dbReference type="ARBA" id="ARBA00022741"/>
    </source>
</evidence>
<evidence type="ECO:0000256" key="2">
    <source>
        <dbReference type="ARBA" id="ARBA00022598"/>
    </source>
</evidence>
<feature type="active site" description="Nucleophile" evidence="7">
    <location>
        <position position="356"/>
    </location>
</feature>
<dbReference type="CDD" id="cd03130">
    <property type="entry name" value="GATase1_CobB"/>
    <property type="match status" value="1"/>
</dbReference>
<feature type="domain" description="CobQ/CobB/MinD/ParA nucleotide binding" evidence="8">
    <location>
        <begin position="21"/>
        <end position="207"/>
    </location>
</feature>
<dbReference type="Gene3D" id="3.40.50.880">
    <property type="match status" value="1"/>
</dbReference>
<keyword evidence="5 7" id="KW-0460">Magnesium</keyword>
<evidence type="ECO:0000259" key="9">
    <source>
        <dbReference type="Pfam" id="PF07685"/>
    </source>
</evidence>
<dbReference type="Proteomes" id="UP000317371">
    <property type="component" value="Unassembled WGS sequence"/>
</dbReference>
<dbReference type="UniPathway" id="UPA00148">
    <property type="reaction ID" value="UER00231"/>
</dbReference>
<dbReference type="EMBL" id="VIGC01000005">
    <property type="protein sequence ID" value="TQE96934.1"/>
    <property type="molecule type" value="Genomic_DNA"/>
</dbReference>
<dbReference type="HAMAP" id="MF_00027">
    <property type="entry name" value="CobB_CbiA"/>
    <property type="match status" value="1"/>
</dbReference>
<dbReference type="SUPFAM" id="SSF52540">
    <property type="entry name" value="P-loop containing nucleoside triphosphate hydrolases"/>
    <property type="match status" value="1"/>
</dbReference>
<dbReference type="GO" id="GO:0042242">
    <property type="term" value="F:cobyrinic acid a,c-diamide synthase activity"/>
    <property type="evidence" value="ECO:0007669"/>
    <property type="project" value="UniProtKB-UniRule"/>
</dbReference>
<evidence type="ECO:0000256" key="7">
    <source>
        <dbReference type="HAMAP-Rule" id="MF_00027"/>
    </source>
</evidence>
<comment type="similarity">
    <text evidence="7">Belongs to the CobB/CbiA family.</text>
</comment>
<comment type="cofactor">
    <cofactor evidence="1 7">
        <name>Mg(2+)</name>
        <dbReference type="ChEBI" id="CHEBI:18420"/>
    </cofactor>
</comment>
<dbReference type="AlphaFoldDB" id="A0A540VJJ9"/>
<evidence type="ECO:0000313" key="11">
    <source>
        <dbReference type="Proteomes" id="UP000317371"/>
    </source>
</evidence>
<keyword evidence="2 7" id="KW-0436">Ligase</keyword>
<keyword evidence="6 7" id="KW-0315">Glutamine amidotransferase</keyword>
<feature type="domain" description="CobB/CobQ-like glutamine amidotransferase" evidence="9">
    <location>
        <begin position="275"/>
        <end position="469"/>
    </location>
</feature>
<comment type="domain">
    <text evidence="7">Comprises of two domains. The C-terminal domain contains the binding site for glutamine and catalyzes the hydrolysis of this substrate to glutamate and ammonia. The N-terminal domain is anticipated to bind ATP and cobyrinate and catalyzes the ultimate synthesis of the diamide product. The ammonia produced via the glutaminase domain is probably translocated to the adjacent domain via a molecular tunnel, where it reacts with an activated intermediate.</text>
</comment>
<name>A0A540VJJ9_9CHLR</name>
<dbReference type="RefSeq" id="WP_141608919.1">
    <property type="nucleotide sequence ID" value="NZ_VIGC02000005.1"/>
</dbReference>
<evidence type="ECO:0000256" key="1">
    <source>
        <dbReference type="ARBA" id="ARBA00001946"/>
    </source>
</evidence>
<comment type="catalytic activity">
    <reaction evidence="7">
        <text>cob(II)yrinate + 2 L-glutamine + 2 ATP + 2 H2O = cob(II)yrinate a,c diamide + 2 L-glutamate + 2 ADP + 2 phosphate + 2 H(+)</text>
        <dbReference type="Rhea" id="RHEA:26289"/>
        <dbReference type="ChEBI" id="CHEBI:15377"/>
        <dbReference type="ChEBI" id="CHEBI:15378"/>
        <dbReference type="ChEBI" id="CHEBI:29985"/>
        <dbReference type="ChEBI" id="CHEBI:30616"/>
        <dbReference type="ChEBI" id="CHEBI:43474"/>
        <dbReference type="ChEBI" id="CHEBI:58359"/>
        <dbReference type="ChEBI" id="CHEBI:58537"/>
        <dbReference type="ChEBI" id="CHEBI:58894"/>
        <dbReference type="ChEBI" id="CHEBI:456216"/>
        <dbReference type="EC" id="6.3.5.11"/>
    </reaction>
</comment>
<dbReference type="PROSITE" id="PS51274">
    <property type="entry name" value="GATASE_COBBQ"/>
    <property type="match status" value="1"/>
</dbReference>
<gene>
    <name evidence="7" type="primary">cbiA</name>
    <name evidence="10" type="ORF">FKZ61_04655</name>
</gene>
<dbReference type="InterPro" id="IPR002586">
    <property type="entry name" value="CobQ/CobB/MinD/ParA_Nub-bd_dom"/>
</dbReference>
<dbReference type="InterPro" id="IPR004484">
    <property type="entry name" value="CbiA/CobB_synth"/>
</dbReference>
<comment type="caution">
    <text evidence="10">The sequence shown here is derived from an EMBL/GenBank/DDBJ whole genome shotgun (WGS) entry which is preliminary data.</text>
</comment>
<dbReference type="NCBIfam" id="TIGR00379">
    <property type="entry name" value="cobB"/>
    <property type="match status" value="1"/>
</dbReference>
<dbReference type="OrthoDB" id="9764035at2"/>
<dbReference type="GO" id="GO:0005524">
    <property type="term" value="F:ATP binding"/>
    <property type="evidence" value="ECO:0007669"/>
    <property type="project" value="UniProtKB-UniRule"/>
</dbReference>
<protein>
    <recommendedName>
        <fullName evidence="7">Cobyrinate a,c-diamide synthase</fullName>
        <ecNumber evidence="7">6.3.5.11</ecNumber>
    </recommendedName>
    <alternativeName>
        <fullName evidence="7">Cobyrinic acid a,c-diamide synthetase</fullName>
    </alternativeName>
</protein>
<dbReference type="Pfam" id="PF07685">
    <property type="entry name" value="GATase_3"/>
    <property type="match status" value="1"/>
</dbReference>
<comment type="pathway">
    <text evidence="7">Cofactor biosynthesis; adenosylcobalamin biosynthesis; cob(II)yrinate a,c-diamide from sirohydrochlorin (anaerobic route): step 10/10.</text>
</comment>
<keyword evidence="3 7" id="KW-0547">Nucleotide-binding</keyword>
<organism evidence="10 11">
    <name type="scientific">Litorilinea aerophila</name>
    <dbReference type="NCBI Taxonomy" id="1204385"/>
    <lineage>
        <taxon>Bacteria</taxon>
        <taxon>Bacillati</taxon>
        <taxon>Chloroflexota</taxon>
        <taxon>Caldilineae</taxon>
        <taxon>Caldilineales</taxon>
        <taxon>Caldilineaceae</taxon>
        <taxon>Litorilinea</taxon>
    </lineage>
</organism>
<evidence type="ECO:0000313" key="10">
    <source>
        <dbReference type="EMBL" id="TQE96934.1"/>
    </source>
</evidence>
<keyword evidence="7" id="KW-0169">Cobalamin biosynthesis</keyword>
<evidence type="ECO:0000256" key="4">
    <source>
        <dbReference type="ARBA" id="ARBA00022840"/>
    </source>
</evidence>
<reference evidence="10 11" key="1">
    <citation type="submission" date="2019-06" db="EMBL/GenBank/DDBJ databases">
        <title>Genome sequence of Litorilinea aerophila BAA-2444.</title>
        <authorList>
            <person name="Maclea K.S."/>
            <person name="Maurais E.G."/>
            <person name="Iannazzi L.C."/>
        </authorList>
    </citation>
    <scope>NUCLEOTIDE SEQUENCE [LARGE SCALE GENOMIC DNA]</scope>
    <source>
        <strain evidence="10 11">ATCC BAA-2444</strain>
    </source>
</reference>
<accession>A0A540VJJ9</accession>
<dbReference type="EC" id="6.3.5.11" evidence="7"/>
<dbReference type="GO" id="GO:0009236">
    <property type="term" value="P:cobalamin biosynthetic process"/>
    <property type="evidence" value="ECO:0007669"/>
    <property type="project" value="UniProtKB-UniRule"/>
</dbReference>
<dbReference type="SUPFAM" id="SSF52317">
    <property type="entry name" value="Class I glutamine amidotransferase-like"/>
    <property type="match status" value="1"/>
</dbReference>
<feature type="site" description="Increases nucleophilicity of active site Cys" evidence="7">
    <location>
        <position position="463"/>
    </location>
</feature>
<comment type="function">
    <text evidence="7">Catalyzes the ATP-dependent amidation of the two carboxylate groups at positions a and c of cobyrinate, using either L-glutamine or ammonia as the nitrogen source.</text>
</comment>
<sequence>MSVHPLHPFDQTRGDGWPPRLVIAGQSSGVGKTTITLGLIAALARRGIQVQPFKCGPDYIDPTYHSLAAGRPCRNLDTWMLSPTQMQESFRRAMAGAHLAVIEGVMGLYDGSSYTSEEGATAHIAKLLDAPTLLILDIGKLARSAGALALGYQRFDPALRLAGFILNRAGSASHAQGCARAVEAATGLPCLGWLPKESGLHIPERHLGLIPTQERASLQPLVEAAAQAVEATCDLDRILEIAGLASRWTPSVGPSTMAGEEATTLAPGDAGPVLAVAQDEAFSFYYPDNLELLAAAGACIRFFSPLRDSELPPGSAGLYLGGGFPELYASQLSSNHRLLAAIRHLHAQDRPIYAECGGFMVLTEALVDLEGRRWPMAGLVPGTVHMTPRLAGLGYRVAEASTDNLLLRRGQRVRGHEFHYSRWEPGSAASPGYPAWHLRRREEDPESRPDGFARGNLLASYLHVHFGQDPALAARLVDRLRQ</sequence>
<evidence type="ECO:0000256" key="5">
    <source>
        <dbReference type="ARBA" id="ARBA00022842"/>
    </source>
</evidence>
<dbReference type="InterPro" id="IPR027417">
    <property type="entry name" value="P-loop_NTPase"/>
</dbReference>
<proteinExistence type="inferred from homology"/>
<dbReference type="InterPro" id="IPR011698">
    <property type="entry name" value="GATase_3"/>
</dbReference>
<comment type="miscellaneous">
    <text evidence="7">The a and c carboxylates of cobyrinate are activated for nucleophilic attack via formation of a phosphorylated intermediate by ATP. CbiA catalyzes first the amidation of the c-carboxylate, and then that of the a-carboxylate.</text>
</comment>
<dbReference type="InParanoid" id="A0A540VJJ9"/>
<dbReference type="Pfam" id="PF01656">
    <property type="entry name" value="CbiA"/>
    <property type="match status" value="1"/>
</dbReference>
<dbReference type="PANTHER" id="PTHR43873">
    <property type="entry name" value="COBYRINATE A,C-DIAMIDE SYNTHASE"/>
    <property type="match status" value="1"/>
</dbReference>
<evidence type="ECO:0000256" key="6">
    <source>
        <dbReference type="ARBA" id="ARBA00022962"/>
    </source>
</evidence>
<keyword evidence="4 7" id="KW-0067">ATP-binding</keyword>
<dbReference type="PANTHER" id="PTHR43873:SF1">
    <property type="entry name" value="COBYRINATE A,C-DIAMIDE SYNTHASE"/>
    <property type="match status" value="1"/>
</dbReference>
<dbReference type="Gene3D" id="3.40.50.300">
    <property type="entry name" value="P-loop containing nucleotide triphosphate hydrolases"/>
    <property type="match status" value="2"/>
</dbReference>